<evidence type="ECO:0000256" key="11">
    <source>
        <dbReference type="ARBA" id="ARBA00023303"/>
    </source>
</evidence>
<evidence type="ECO:0000256" key="2">
    <source>
        <dbReference type="ARBA" id="ARBA00004651"/>
    </source>
</evidence>
<feature type="compositionally biased region" description="Polar residues" evidence="13">
    <location>
        <begin position="192"/>
        <end position="203"/>
    </location>
</feature>
<dbReference type="Pfam" id="PF00876">
    <property type="entry name" value="Innexin"/>
    <property type="match status" value="1"/>
</dbReference>
<feature type="region of interest" description="Disordered" evidence="13">
    <location>
        <begin position="20"/>
        <end position="56"/>
    </location>
</feature>
<dbReference type="PRINTS" id="PR01262">
    <property type="entry name" value="INNEXIN"/>
</dbReference>
<dbReference type="eggNOG" id="ENOG502QVJ2">
    <property type="taxonomic scope" value="Eukaryota"/>
</dbReference>
<keyword evidence="6" id="KW-0303">Gap junction</keyword>
<feature type="transmembrane region" description="Helical" evidence="12">
    <location>
        <begin position="753"/>
        <end position="778"/>
    </location>
</feature>
<organism evidence="14 15">
    <name type="scientific">Bursaphelenchus xylophilus</name>
    <name type="common">Pinewood nematode worm</name>
    <name type="synonym">Aphelenchoides xylophilus</name>
    <dbReference type="NCBI Taxonomy" id="6326"/>
    <lineage>
        <taxon>Eukaryota</taxon>
        <taxon>Metazoa</taxon>
        <taxon>Ecdysozoa</taxon>
        <taxon>Nematoda</taxon>
        <taxon>Chromadorea</taxon>
        <taxon>Rhabditida</taxon>
        <taxon>Tylenchina</taxon>
        <taxon>Tylenchomorpha</taxon>
        <taxon>Aphelenchoidea</taxon>
        <taxon>Aphelenchoididae</taxon>
        <taxon>Bursaphelenchus</taxon>
    </lineage>
</organism>
<dbReference type="PANTHER" id="PTHR11893:SF18">
    <property type="entry name" value="INNEXIN UNC-7"/>
    <property type="match status" value="1"/>
</dbReference>
<dbReference type="GO" id="GO:0005243">
    <property type="term" value="F:gap junction channel activity"/>
    <property type="evidence" value="ECO:0007669"/>
    <property type="project" value="TreeGrafter"/>
</dbReference>
<dbReference type="AlphaFoldDB" id="A0A1I7RZC3"/>
<keyword evidence="7" id="KW-0965">Cell junction</keyword>
<evidence type="ECO:0000256" key="13">
    <source>
        <dbReference type="SAM" id="MobiDB-lite"/>
    </source>
</evidence>
<evidence type="ECO:0000313" key="15">
    <source>
        <dbReference type="WBParaSite" id="BXY_0609300.1"/>
    </source>
</evidence>
<dbReference type="WBParaSite" id="BXY_0609300.1">
    <property type="protein sequence ID" value="BXY_0609300.1"/>
    <property type="gene ID" value="BXY_0609300"/>
</dbReference>
<evidence type="ECO:0000313" key="14">
    <source>
        <dbReference type="Proteomes" id="UP000095284"/>
    </source>
</evidence>
<protein>
    <recommendedName>
        <fullName evidence="12">Innexin</fullName>
    </recommendedName>
</protein>
<keyword evidence="11 12" id="KW-0407">Ion channel</keyword>
<proteinExistence type="inferred from homology"/>
<keyword evidence="5 12" id="KW-0812">Transmembrane</keyword>
<evidence type="ECO:0000256" key="1">
    <source>
        <dbReference type="ARBA" id="ARBA00004610"/>
    </source>
</evidence>
<feature type="compositionally biased region" description="Polar residues" evidence="13">
    <location>
        <begin position="431"/>
        <end position="444"/>
    </location>
</feature>
<feature type="compositionally biased region" description="Polar residues" evidence="13">
    <location>
        <begin position="228"/>
        <end position="247"/>
    </location>
</feature>
<comment type="subcellular location">
    <subcellularLocation>
        <location evidence="1">Cell junction</location>
        <location evidence="1">Gap junction</location>
    </subcellularLocation>
    <subcellularLocation>
        <location evidence="2 12">Cell membrane</location>
        <topology evidence="2 12">Multi-pass membrane protein</topology>
    </subcellularLocation>
</comment>
<dbReference type="PROSITE" id="PS51013">
    <property type="entry name" value="PANNEXIN"/>
    <property type="match status" value="1"/>
</dbReference>
<keyword evidence="3 12" id="KW-0813">Transport</keyword>
<comment type="similarity">
    <text evidence="12">Belongs to the pannexin family.</text>
</comment>
<dbReference type="GO" id="GO:0005886">
    <property type="term" value="C:plasma membrane"/>
    <property type="evidence" value="ECO:0007669"/>
    <property type="project" value="UniProtKB-SubCell"/>
</dbReference>
<dbReference type="GO" id="GO:0005921">
    <property type="term" value="C:gap junction"/>
    <property type="evidence" value="ECO:0007669"/>
    <property type="project" value="UniProtKB-SubCell"/>
</dbReference>
<name>A0A1I7RZC3_BURXY</name>
<dbReference type="PANTHER" id="PTHR11893">
    <property type="entry name" value="INNEXIN"/>
    <property type="match status" value="1"/>
</dbReference>
<keyword evidence="4" id="KW-1003">Cell membrane</keyword>
<feature type="transmembrane region" description="Helical" evidence="12">
    <location>
        <begin position="844"/>
        <end position="872"/>
    </location>
</feature>
<evidence type="ECO:0000256" key="7">
    <source>
        <dbReference type="ARBA" id="ARBA00022949"/>
    </source>
</evidence>
<keyword evidence="9 12" id="KW-0406">Ion transport</keyword>
<gene>
    <name evidence="12" type="primary">inx</name>
</gene>
<feature type="region of interest" description="Disordered" evidence="13">
    <location>
        <begin position="152"/>
        <end position="203"/>
    </location>
</feature>
<sequence>MFGHNIVADTHIRASPISSASKFEEHHHRASLNPNPHHYQSFRRRSSAQGYGGAAAGPLIPAPRPFVPLISKLLGVPPPAQPPELRQRYGFLNAAAHSGPKVQLRQGAGTTGAAGNRQRPQSLGGYGRRTPLEKARHLDNLPAYQVRVEGADSGNVMSDVPEGERRDVEKGERAKSECEEGVGSDGKPIISQPPSSAKLTQNPSTSRLSILTAVEVSSPSTRIKLPDQHSSLSSDTLPISGPFSSSPHRIRRQSTLDLEPTPRHRIDSGERKLGFSTSPIFYRSRPRALTDPTKTKLKISQELDDLIGSNDSEGKSDSLKKEIDQEIDNEESKENNKVHQKRRPTLEQIDPNLELAIDIPEEPDHLQFLSVPRPNNHNSEADSSCDERPSDSLLKIQPPPYLPNLQVTAVSDSDSLTDAESDVDKFLENLANSRRPSGLSTHSSRPFPPNLLRPAPRSSSISPSISTQSRRIGKDFGERRRKQRSVSVVSYSTKRRTSNTPTTFSLPTRLRPRSIAAESGAEEDKEDKEAHKLLDGSHQLRIDGHHVGGAGHGGGHGHKKEFGPAMILYYLASAFRALYPRLDDDFVDKLNYYYTTTILASFALLVSAKQYVGFPIQCWVPATFTDAMEQYTENYCWVQNTYWVPMMEEIPQEVYNRRNRQIGYYQWVPFILAIQALFFYIPCILWRGLLYWHSGINLQGLVQMACDARLMDQDVKSRTVFTMARHMQDEVQLTQIERQTNNRLAFLKVGRHCGWYVTALYIGIKVLYSLNVLMQFFLLNHLLGSNDLAYGFSLLTDLVAGKDWEETGMFPRVTLCDFEVRVLGNIHRHTVQCVLMINMFNEKIFLFLWFWFLLIGAITVFNAFYWVGIMFLPNQGESFIRKYLRVLNEHPGKPITDDVSLHKFTNNVLRKDGVFMLRMISTHAGELMSSELILALWQDYNNMDRSPNQFWDTEHVDA</sequence>
<accession>A0A1I7RZC3</accession>
<evidence type="ECO:0000256" key="6">
    <source>
        <dbReference type="ARBA" id="ARBA00022868"/>
    </source>
</evidence>
<reference evidence="15" key="1">
    <citation type="submission" date="2016-11" db="UniProtKB">
        <authorList>
            <consortium name="WormBaseParasite"/>
        </authorList>
    </citation>
    <scope>IDENTIFICATION</scope>
</reference>
<feature type="compositionally biased region" description="Polar residues" evidence="13">
    <location>
        <begin position="373"/>
        <end position="382"/>
    </location>
</feature>
<dbReference type="InterPro" id="IPR000990">
    <property type="entry name" value="Innexin"/>
</dbReference>
<evidence type="ECO:0000256" key="4">
    <source>
        <dbReference type="ARBA" id="ARBA00022475"/>
    </source>
</evidence>
<feature type="transmembrane region" description="Helical" evidence="12">
    <location>
        <begin position="664"/>
        <end position="686"/>
    </location>
</feature>
<feature type="region of interest" description="Disordered" evidence="13">
    <location>
        <begin position="307"/>
        <end position="349"/>
    </location>
</feature>
<evidence type="ECO:0000256" key="5">
    <source>
        <dbReference type="ARBA" id="ARBA00022692"/>
    </source>
</evidence>
<dbReference type="GO" id="GO:0034220">
    <property type="term" value="P:monoatomic ion transmembrane transport"/>
    <property type="evidence" value="ECO:0007669"/>
    <property type="project" value="UniProtKB-KW"/>
</dbReference>
<evidence type="ECO:0000256" key="8">
    <source>
        <dbReference type="ARBA" id="ARBA00022989"/>
    </source>
</evidence>
<feature type="compositionally biased region" description="Basic and acidic residues" evidence="13">
    <location>
        <begin position="312"/>
        <end position="337"/>
    </location>
</feature>
<feature type="compositionally biased region" description="Low complexity" evidence="13">
    <location>
        <begin position="453"/>
        <end position="470"/>
    </location>
</feature>
<feature type="compositionally biased region" description="Basic and acidic residues" evidence="13">
    <location>
        <begin position="260"/>
        <end position="272"/>
    </location>
</feature>
<feature type="compositionally biased region" description="Basic and acidic residues" evidence="13">
    <location>
        <begin position="162"/>
        <end position="178"/>
    </location>
</feature>
<dbReference type="Proteomes" id="UP000095284">
    <property type="component" value="Unplaced"/>
</dbReference>
<evidence type="ECO:0000256" key="10">
    <source>
        <dbReference type="ARBA" id="ARBA00023136"/>
    </source>
</evidence>
<feature type="region of interest" description="Disordered" evidence="13">
    <location>
        <begin position="105"/>
        <end position="127"/>
    </location>
</feature>
<feature type="region of interest" description="Disordered" evidence="13">
    <location>
        <begin position="221"/>
        <end position="272"/>
    </location>
</feature>
<evidence type="ECO:0000256" key="9">
    <source>
        <dbReference type="ARBA" id="ARBA00023065"/>
    </source>
</evidence>
<comment type="caution">
    <text evidence="12">Lacks conserved residue(s) required for the propagation of feature annotation.</text>
</comment>
<feature type="region of interest" description="Disordered" evidence="13">
    <location>
        <begin position="367"/>
        <end position="401"/>
    </location>
</feature>
<comment type="function">
    <text evidence="12">Structural component of the gap junctions.</text>
</comment>
<keyword evidence="8 12" id="KW-1133">Transmembrane helix</keyword>
<evidence type="ECO:0000256" key="12">
    <source>
        <dbReference type="RuleBase" id="RU010713"/>
    </source>
</evidence>
<feature type="region of interest" description="Disordered" evidence="13">
    <location>
        <begin position="431"/>
        <end position="529"/>
    </location>
</feature>
<evidence type="ECO:0000256" key="3">
    <source>
        <dbReference type="ARBA" id="ARBA00022448"/>
    </source>
</evidence>
<keyword evidence="10 12" id="KW-0472">Membrane</keyword>